<keyword evidence="2" id="KW-1185">Reference proteome</keyword>
<sequence>MGRKEITKKSSCLDHKTLSDIKQQHSFGESYCFLHCKVSKLKSHLVARGTVTLPPPPFNLYQQSCFLFFVSRLGFASYIPSGICVLFPVSGCFLVDQ</sequence>
<name>A0A8D2B910_SCIVU</name>
<dbReference type="Proteomes" id="UP000694564">
    <property type="component" value="Chromosome 9"/>
</dbReference>
<accession>A0A8D2B910</accession>
<evidence type="ECO:0000313" key="2">
    <source>
        <dbReference type="Proteomes" id="UP000694564"/>
    </source>
</evidence>
<organism evidence="1 2">
    <name type="scientific">Sciurus vulgaris</name>
    <name type="common">Eurasian red squirrel</name>
    <dbReference type="NCBI Taxonomy" id="55149"/>
    <lineage>
        <taxon>Eukaryota</taxon>
        <taxon>Metazoa</taxon>
        <taxon>Chordata</taxon>
        <taxon>Craniata</taxon>
        <taxon>Vertebrata</taxon>
        <taxon>Euteleostomi</taxon>
        <taxon>Mammalia</taxon>
        <taxon>Eutheria</taxon>
        <taxon>Euarchontoglires</taxon>
        <taxon>Glires</taxon>
        <taxon>Rodentia</taxon>
        <taxon>Sciuromorpha</taxon>
        <taxon>Sciuridae</taxon>
        <taxon>Sciurinae</taxon>
        <taxon>Sciurini</taxon>
        <taxon>Sciurus</taxon>
    </lineage>
</organism>
<evidence type="ECO:0000313" key="1">
    <source>
        <dbReference type="Ensembl" id="ENSSVLP00005012755.1"/>
    </source>
</evidence>
<proteinExistence type="predicted"/>
<dbReference type="GeneTree" id="ENSGT00900000143434"/>
<reference evidence="1" key="1">
    <citation type="submission" date="2025-08" db="UniProtKB">
        <authorList>
            <consortium name="Ensembl"/>
        </authorList>
    </citation>
    <scope>IDENTIFICATION</scope>
</reference>
<dbReference type="AlphaFoldDB" id="A0A8D2B910"/>
<dbReference type="Ensembl" id="ENSSVLT00005014123.1">
    <property type="protein sequence ID" value="ENSSVLP00005012755.1"/>
    <property type="gene ID" value="ENSSVLG00005010135.1"/>
</dbReference>
<protein>
    <submittedName>
        <fullName evidence="1">Uncharacterized protein</fullName>
    </submittedName>
</protein>
<reference evidence="1" key="2">
    <citation type="submission" date="2025-09" db="UniProtKB">
        <authorList>
            <consortium name="Ensembl"/>
        </authorList>
    </citation>
    <scope>IDENTIFICATION</scope>
</reference>